<protein>
    <submittedName>
        <fullName evidence="1">GDPD2</fullName>
    </submittedName>
</protein>
<name>A0A212C044_CEREH</name>
<keyword evidence="2" id="KW-1185">Reference proteome</keyword>
<organism evidence="1 2">
    <name type="scientific">Cervus elaphus hippelaphus</name>
    <name type="common">European red deer</name>
    <dbReference type="NCBI Taxonomy" id="46360"/>
    <lineage>
        <taxon>Eukaryota</taxon>
        <taxon>Metazoa</taxon>
        <taxon>Chordata</taxon>
        <taxon>Craniata</taxon>
        <taxon>Vertebrata</taxon>
        <taxon>Euteleostomi</taxon>
        <taxon>Mammalia</taxon>
        <taxon>Eutheria</taxon>
        <taxon>Laurasiatheria</taxon>
        <taxon>Artiodactyla</taxon>
        <taxon>Ruminantia</taxon>
        <taxon>Pecora</taxon>
        <taxon>Cervidae</taxon>
        <taxon>Cervinae</taxon>
        <taxon>Cervus</taxon>
    </lineage>
</organism>
<proteinExistence type="predicted"/>
<gene>
    <name evidence="1" type="ORF">Celaphus_00009873</name>
</gene>
<evidence type="ECO:0000313" key="1">
    <source>
        <dbReference type="EMBL" id="OWJ99367.1"/>
    </source>
</evidence>
<comment type="caution">
    <text evidence="1">The sequence shown here is derived from an EMBL/GenBank/DDBJ whole genome shotgun (WGS) entry which is preliminary data.</text>
</comment>
<reference evidence="1 2" key="1">
    <citation type="journal article" date="2018" name="Mol. Genet. Genomics">
        <title>The red deer Cervus elaphus genome CerEla1.0: sequencing, annotating, genes, and chromosomes.</title>
        <authorList>
            <person name="Bana N.A."/>
            <person name="Nyiri A."/>
            <person name="Nagy J."/>
            <person name="Frank K."/>
            <person name="Nagy T."/>
            <person name="Steger V."/>
            <person name="Schiller M."/>
            <person name="Lakatos P."/>
            <person name="Sugar L."/>
            <person name="Horn P."/>
            <person name="Barta E."/>
            <person name="Orosz L."/>
        </authorList>
    </citation>
    <scope>NUCLEOTIDE SEQUENCE [LARGE SCALE GENOMIC DNA]</scope>
    <source>
        <strain evidence="1">Hungarian</strain>
    </source>
</reference>
<dbReference type="EMBL" id="MKHE01000034">
    <property type="protein sequence ID" value="OWJ99367.1"/>
    <property type="molecule type" value="Genomic_DNA"/>
</dbReference>
<dbReference type="Proteomes" id="UP000242450">
    <property type="component" value="Chromosome X"/>
</dbReference>
<evidence type="ECO:0000313" key="2">
    <source>
        <dbReference type="Proteomes" id="UP000242450"/>
    </source>
</evidence>
<accession>A0A212C044</accession>
<dbReference type="AlphaFoldDB" id="A0A212C044"/>
<sequence>MKIGLMSKKGPPKCARYTDIWKAMALRDPSFSTSPIKTCHCWISRLETAVLLTRINNFITE</sequence>